<accession>A0A0A8ZJ75</accession>
<reference evidence="1" key="2">
    <citation type="journal article" date="2015" name="Data Brief">
        <title>Shoot transcriptome of the giant reed, Arundo donax.</title>
        <authorList>
            <person name="Barrero R.A."/>
            <person name="Guerrero F.D."/>
            <person name="Moolhuijzen P."/>
            <person name="Goolsby J.A."/>
            <person name="Tidwell J."/>
            <person name="Bellgard S.E."/>
            <person name="Bellgard M.I."/>
        </authorList>
    </citation>
    <scope>NUCLEOTIDE SEQUENCE</scope>
    <source>
        <tissue evidence="1">Shoot tissue taken approximately 20 cm above the soil surface</tissue>
    </source>
</reference>
<proteinExistence type="predicted"/>
<reference evidence="1" key="1">
    <citation type="submission" date="2014-09" db="EMBL/GenBank/DDBJ databases">
        <authorList>
            <person name="Magalhaes I.L.F."/>
            <person name="Oliveira U."/>
            <person name="Santos F.R."/>
            <person name="Vidigal T.H.D.A."/>
            <person name="Brescovit A.D."/>
            <person name="Santos A.J."/>
        </authorList>
    </citation>
    <scope>NUCLEOTIDE SEQUENCE</scope>
    <source>
        <tissue evidence="1">Shoot tissue taken approximately 20 cm above the soil surface</tissue>
    </source>
</reference>
<name>A0A0A8ZJ75_ARUDO</name>
<dbReference type="EMBL" id="GBRH01262983">
    <property type="protein sequence ID" value="JAD34912.1"/>
    <property type="molecule type" value="Transcribed_RNA"/>
</dbReference>
<evidence type="ECO:0000313" key="1">
    <source>
        <dbReference type="EMBL" id="JAD34912.1"/>
    </source>
</evidence>
<dbReference type="AlphaFoldDB" id="A0A0A8ZJ75"/>
<protein>
    <submittedName>
        <fullName evidence="1">Uncharacterized protein</fullName>
    </submittedName>
</protein>
<organism evidence="1">
    <name type="scientific">Arundo donax</name>
    <name type="common">Giant reed</name>
    <name type="synonym">Donax arundinaceus</name>
    <dbReference type="NCBI Taxonomy" id="35708"/>
    <lineage>
        <taxon>Eukaryota</taxon>
        <taxon>Viridiplantae</taxon>
        <taxon>Streptophyta</taxon>
        <taxon>Embryophyta</taxon>
        <taxon>Tracheophyta</taxon>
        <taxon>Spermatophyta</taxon>
        <taxon>Magnoliopsida</taxon>
        <taxon>Liliopsida</taxon>
        <taxon>Poales</taxon>
        <taxon>Poaceae</taxon>
        <taxon>PACMAD clade</taxon>
        <taxon>Arundinoideae</taxon>
        <taxon>Arundineae</taxon>
        <taxon>Arundo</taxon>
    </lineage>
</organism>
<sequence>MYRGSNSYEIIDFYSVYFTFGTTRSTWYFYLVSTLKL</sequence>